<name>A0A7D5ZWE5_9TOMB</name>
<reference evidence="5" key="1">
    <citation type="journal article" date="2020" name="Plants (Basel)">
        <title>High-Throughput Sequencing Facilitates Discovery of New Plant Viruses in Poland.</title>
        <authorList>
            <person name="Minicka J."/>
            <person name="Zarzynska-Nowak A."/>
            <person name="Budzynska D."/>
            <person name="Borodynko-Filas N."/>
            <person name="Hasiow-Jaroszewska B."/>
        </authorList>
    </citation>
    <scope>NUCLEOTIDE SEQUENCE</scope>
    <source>
        <strain evidence="5">CLSV-2019/1</strain>
    </source>
</reference>
<comment type="similarity">
    <text evidence="1">Belongs to the tombusvirus/aureusvirus movement protein p22 family.</text>
</comment>
<protein>
    <submittedName>
        <fullName evidence="5">Movement protein</fullName>
    </submittedName>
</protein>
<dbReference type="EMBL" id="MT153867">
    <property type="protein sequence ID" value="QLJ11274.1"/>
    <property type="molecule type" value="Genomic_RNA"/>
</dbReference>
<feature type="region of interest" description="Disordered" evidence="4">
    <location>
        <begin position="180"/>
        <end position="226"/>
    </location>
</feature>
<sequence>MEIQHIDGTFEDSLIVQNEVKKFLISHKTTKAILPLAPYSQLTKWKIPKAGFYAPIDVKFLLTPHVSERAQVRGVVKLFDSRDLSPSRELYRSKEFNIGHGLLIEGSQLPFCLPVGDYPLQFEVTVLQSQFKETANLYSTSVEWRMMSSTTPLSRVRSVMGAAHQPAMKLEPNFKMKLESSKGVSHNQKQRKIIKPNGLDRRGRGNSTVGGSSVASQSQGAQAWGGYHNDLGDSLSEYSVSDL</sequence>
<evidence type="ECO:0000256" key="3">
    <source>
        <dbReference type="ARBA" id="ARBA00023031"/>
    </source>
</evidence>
<accession>A0A7D5ZWE5</accession>
<evidence type="ECO:0000313" key="5">
    <source>
        <dbReference type="EMBL" id="QLJ11274.1"/>
    </source>
</evidence>
<evidence type="ECO:0000256" key="2">
    <source>
        <dbReference type="ARBA" id="ARBA00022448"/>
    </source>
</evidence>
<evidence type="ECO:0000256" key="4">
    <source>
        <dbReference type="SAM" id="MobiDB-lite"/>
    </source>
</evidence>
<dbReference type="GO" id="GO:0046740">
    <property type="term" value="P:transport of virus in host, cell to cell"/>
    <property type="evidence" value="ECO:0007669"/>
    <property type="project" value="UniProtKB-KW"/>
</dbReference>
<keyword evidence="2" id="KW-0813">Transport</keyword>
<dbReference type="Pfam" id="PF03558">
    <property type="entry name" value="TBSV_P22"/>
    <property type="match status" value="1"/>
</dbReference>
<proteinExistence type="inferred from homology"/>
<dbReference type="GO" id="GO:0019028">
    <property type="term" value="C:viral capsid"/>
    <property type="evidence" value="ECO:0007669"/>
    <property type="project" value="InterPro"/>
</dbReference>
<dbReference type="InterPro" id="IPR005332">
    <property type="entry name" value="TBSV_p22"/>
</dbReference>
<keyword evidence="3" id="KW-0916">Viral movement protein</keyword>
<feature type="compositionally biased region" description="Low complexity" evidence="4">
    <location>
        <begin position="207"/>
        <end position="226"/>
    </location>
</feature>
<organism evidence="5">
    <name type="scientific">Cucumber leaf spot virus</name>
    <dbReference type="NCBI Taxonomy" id="165432"/>
    <lineage>
        <taxon>Viruses</taxon>
        <taxon>Riboviria</taxon>
        <taxon>Orthornavirae</taxon>
        <taxon>Kitrinoviricota</taxon>
        <taxon>Tolucaviricetes</taxon>
        <taxon>Tolivirales</taxon>
        <taxon>Tombusviridae</taxon>
        <taxon>Procedovirinae</taxon>
        <taxon>Aureusvirus</taxon>
        <taxon>Aureusvirus cucumis</taxon>
    </lineage>
</organism>
<evidence type="ECO:0000256" key="1">
    <source>
        <dbReference type="ARBA" id="ARBA00006841"/>
    </source>
</evidence>